<dbReference type="InterPro" id="IPR035979">
    <property type="entry name" value="RBD_domain_sf"/>
</dbReference>
<evidence type="ECO:0000259" key="3">
    <source>
        <dbReference type="PROSITE" id="PS50102"/>
    </source>
</evidence>
<comment type="caution">
    <text evidence="4">The sequence shown here is derived from an EMBL/GenBank/DDBJ whole genome shotgun (WGS) entry which is preliminary data.</text>
</comment>
<name>A0A9Q1RHE4_9SOLA</name>
<dbReference type="PANTHER" id="PTHR48029:SF1">
    <property type="entry name" value="NUCLEOLAR PROTEIN 8"/>
    <property type="match status" value="1"/>
</dbReference>
<organism evidence="4 5">
    <name type="scientific">Anisodus acutangulus</name>
    <dbReference type="NCBI Taxonomy" id="402998"/>
    <lineage>
        <taxon>Eukaryota</taxon>
        <taxon>Viridiplantae</taxon>
        <taxon>Streptophyta</taxon>
        <taxon>Embryophyta</taxon>
        <taxon>Tracheophyta</taxon>
        <taxon>Spermatophyta</taxon>
        <taxon>Magnoliopsida</taxon>
        <taxon>eudicotyledons</taxon>
        <taxon>Gunneridae</taxon>
        <taxon>Pentapetalae</taxon>
        <taxon>asterids</taxon>
        <taxon>lamiids</taxon>
        <taxon>Solanales</taxon>
        <taxon>Solanaceae</taxon>
        <taxon>Solanoideae</taxon>
        <taxon>Hyoscyameae</taxon>
        <taxon>Anisodus</taxon>
    </lineage>
</organism>
<dbReference type="SMART" id="SM00360">
    <property type="entry name" value="RRM"/>
    <property type="match status" value="1"/>
</dbReference>
<feature type="domain" description="RRM" evidence="3">
    <location>
        <begin position="119"/>
        <end position="197"/>
    </location>
</feature>
<dbReference type="GO" id="GO:0016554">
    <property type="term" value="P:cytidine to uridine editing"/>
    <property type="evidence" value="ECO:0007669"/>
    <property type="project" value="TreeGrafter"/>
</dbReference>
<dbReference type="GO" id="GO:0009507">
    <property type="term" value="C:chloroplast"/>
    <property type="evidence" value="ECO:0007669"/>
    <property type="project" value="TreeGrafter"/>
</dbReference>
<dbReference type="OrthoDB" id="439808at2759"/>
<accession>A0A9Q1RHE4</accession>
<dbReference type="Gene3D" id="3.30.70.330">
    <property type="match status" value="1"/>
</dbReference>
<keyword evidence="5" id="KW-1185">Reference proteome</keyword>
<gene>
    <name evidence="4" type="ORF">K7X08_004396</name>
</gene>
<dbReference type="AlphaFoldDB" id="A0A9Q1RHE4"/>
<dbReference type="Proteomes" id="UP001152561">
    <property type="component" value="Unassembled WGS sequence"/>
</dbReference>
<evidence type="ECO:0000313" key="4">
    <source>
        <dbReference type="EMBL" id="KAJ8560338.1"/>
    </source>
</evidence>
<protein>
    <recommendedName>
        <fullName evidence="3">RRM domain-containing protein</fullName>
    </recommendedName>
</protein>
<dbReference type="PANTHER" id="PTHR48029">
    <property type="entry name" value="NUCLEOLAR PROTEIN 8"/>
    <property type="match status" value="1"/>
</dbReference>
<proteinExistence type="predicted"/>
<dbReference type="Pfam" id="PF00076">
    <property type="entry name" value="RRM_1"/>
    <property type="match status" value="1"/>
</dbReference>
<keyword evidence="1 2" id="KW-0694">RNA-binding</keyword>
<evidence type="ECO:0000256" key="1">
    <source>
        <dbReference type="ARBA" id="ARBA00022884"/>
    </source>
</evidence>
<dbReference type="EMBL" id="JAJAGQ010000006">
    <property type="protein sequence ID" value="KAJ8560338.1"/>
    <property type="molecule type" value="Genomic_DNA"/>
</dbReference>
<dbReference type="GO" id="GO:1900871">
    <property type="term" value="P:chloroplast mRNA modification"/>
    <property type="evidence" value="ECO:0007669"/>
    <property type="project" value="TreeGrafter"/>
</dbReference>
<sequence length="211" mass="23950">MESQVNPSLVLIKKIPLSKLKAQPHSHRDWRTALESGRTRHNPLSSFIIRVMAAIAVLPSASLYAKSQLSLSSSIRKESKYLLPSQPLSQHFSSSLLILRYSQIVSCYPQTRFNFNPSTKLFVSGLSFRTTEESLKDAFKNFGELVEVNLMIDKIANRPRGFAFLRYATEEESQKAIEGMHGKFLDGRVIFVEVAKPRSELRRGPNHNSRE</sequence>
<evidence type="ECO:0000313" key="5">
    <source>
        <dbReference type="Proteomes" id="UP001152561"/>
    </source>
</evidence>
<dbReference type="PROSITE" id="PS50102">
    <property type="entry name" value="RRM"/>
    <property type="match status" value="1"/>
</dbReference>
<dbReference type="SUPFAM" id="SSF54928">
    <property type="entry name" value="RNA-binding domain, RBD"/>
    <property type="match status" value="1"/>
</dbReference>
<reference evidence="5" key="1">
    <citation type="journal article" date="2023" name="Proc. Natl. Acad. Sci. U.S.A.">
        <title>Genomic and structural basis for evolution of tropane alkaloid biosynthesis.</title>
        <authorList>
            <person name="Wanga Y.-J."/>
            <person name="Taina T."/>
            <person name="Yua J.-Y."/>
            <person name="Lia J."/>
            <person name="Xua B."/>
            <person name="Chenc J."/>
            <person name="D'Auriad J.C."/>
            <person name="Huanga J.-P."/>
            <person name="Huanga S.-X."/>
        </authorList>
    </citation>
    <scope>NUCLEOTIDE SEQUENCE [LARGE SCALE GENOMIC DNA]</scope>
    <source>
        <strain evidence="5">cv. KIB-2019</strain>
    </source>
</reference>
<evidence type="ECO:0000256" key="2">
    <source>
        <dbReference type="PROSITE-ProRule" id="PRU00176"/>
    </source>
</evidence>
<dbReference type="InterPro" id="IPR012677">
    <property type="entry name" value="Nucleotide-bd_a/b_plait_sf"/>
</dbReference>
<dbReference type="GO" id="GO:0003723">
    <property type="term" value="F:RNA binding"/>
    <property type="evidence" value="ECO:0007669"/>
    <property type="project" value="UniProtKB-UniRule"/>
</dbReference>
<dbReference type="InterPro" id="IPR000504">
    <property type="entry name" value="RRM_dom"/>
</dbReference>